<dbReference type="GeneID" id="17040383"/>
<comment type="caution">
    <text evidence="2">The sequence shown here is derived from an EMBL/GenBank/DDBJ whole genome shotgun (WGS) entry which is preliminary data.</text>
</comment>
<gene>
    <name evidence="2" type="ORF">COCSUDRAFT_66603</name>
</gene>
<evidence type="ECO:0000313" key="3">
    <source>
        <dbReference type="Proteomes" id="UP000007264"/>
    </source>
</evidence>
<keyword evidence="3" id="KW-1185">Reference proteome</keyword>
<organism evidence="2 3">
    <name type="scientific">Coccomyxa subellipsoidea (strain C-169)</name>
    <name type="common">Green microalga</name>
    <dbReference type="NCBI Taxonomy" id="574566"/>
    <lineage>
        <taxon>Eukaryota</taxon>
        <taxon>Viridiplantae</taxon>
        <taxon>Chlorophyta</taxon>
        <taxon>core chlorophytes</taxon>
        <taxon>Trebouxiophyceae</taxon>
        <taxon>Trebouxiophyceae incertae sedis</taxon>
        <taxon>Coccomyxaceae</taxon>
        <taxon>Coccomyxa</taxon>
        <taxon>Coccomyxa subellipsoidea</taxon>
    </lineage>
</organism>
<feature type="region of interest" description="Disordered" evidence="1">
    <location>
        <begin position="335"/>
        <end position="364"/>
    </location>
</feature>
<dbReference type="Proteomes" id="UP000007264">
    <property type="component" value="Unassembled WGS sequence"/>
</dbReference>
<name>I0YVH8_COCSC</name>
<evidence type="ECO:0000256" key="1">
    <source>
        <dbReference type="SAM" id="MobiDB-lite"/>
    </source>
</evidence>
<sequence>MLALPAWQPAPPDKEENADNPVTVEDDPIGATISGGAVVNDDVKLDAIAADIPHEDNIVKQLLEEYTTIEENMEAEMHITPMRTQPVSAVSKEPVAAKAEDAVPQPVEVAAAVKKVQQSIHEEMLITPQRIETAPAQSVVATENAVPEAEPKPATPHVPTPVAEVVVNAIALTETVTDKEGDGDEAMLTTEKDDERWQMDGSPYISETVPVAAKPVAKASKHAVKSAIKPTTPFDPRSLRQIKQELKAAAAKPKVLPGLSSDSKASDTTMYTGAVCVADAEESEEASSALCKALDDLLIAPKASTSIPSTEPVESKEPLRGIPVAAGRHMHFTEEGEAVESPSAGRTLLRGFPAPAGSHLRFED</sequence>
<dbReference type="OrthoDB" id="568476at2759"/>
<proteinExistence type="predicted"/>
<accession>I0YVH8</accession>
<dbReference type="AlphaFoldDB" id="I0YVH8"/>
<dbReference type="EMBL" id="AGSI01000010">
    <property type="protein sequence ID" value="EIE22397.1"/>
    <property type="molecule type" value="Genomic_DNA"/>
</dbReference>
<dbReference type="RefSeq" id="XP_005646941.1">
    <property type="nucleotide sequence ID" value="XM_005646884.1"/>
</dbReference>
<reference evidence="2 3" key="1">
    <citation type="journal article" date="2012" name="Genome Biol.">
        <title>The genome of the polar eukaryotic microalga coccomyxa subellipsoidea reveals traits of cold adaptation.</title>
        <authorList>
            <person name="Blanc G."/>
            <person name="Agarkova I."/>
            <person name="Grimwood J."/>
            <person name="Kuo A."/>
            <person name="Brueggeman A."/>
            <person name="Dunigan D."/>
            <person name="Gurnon J."/>
            <person name="Ladunga I."/>
            <person name="Lindquist E."/>
            <person name="Lucas S."/>
            <person name="Pangilinan J."/>
            <person name="Proschold T."/>
            <person name="Salamov A."/>
            <person name="Schmutz J."/>
            <person name="Weeks D."/>
            <person name="Yamada T."/>
            <person name="Claverie J.M."/>
            <person name="Grigoriev I."/>
            <person name="Van Etten J."/>
            <person name="Lomsadze A."/>
            <person name="Borodovsky M."/>
        </authorList>
    </citation>
    <scope>NUCLEOTIDE SEQUENCE [LARGE SCALE GENOMIC DNA]</scope>
    <source>
        <strain evidence="2 3">C-169</strain>
    </source>
</reference>
<feature type="region of interest" description="Disordered" evidence="1">
    <location>
        <begin position="1"/>
        <end position="28"/>
    </location>
</feature>
<dbReference type="KEGG" id="csl:COCSUDRAFT_66603"/>
<dbReference type="eggNOG" id="ENOG502T02N">
    <property type="taxonomic scope" value="Eukaryota"/>
</dbReference>
<evidence type="ECO:0000313" key="2">
    <source>
        <dbReference type="EMBL" id="EIE22397.1"/>
    </source>
</evidence>
<protein>
    <submittedName>
        <fullName evidence="2">Uncharacterized protein</fullName>
    </submittedName>
</protein>